<feature type="transmembrane region" description="Helical" evidence="1">
    <location>
        <begin position="114"/>
        <end position="135"/>
    </location>
</feature>
<feature type="transmembrane region" description="Helical" evidence="1">
    <location>
        <begin position="44"/>
        <end position="61"/>
    </location>
</feature>
<accession>A0A931IHW6</accession>
<organism evidence="2 3">
    <name type="scientific">Nocardia bovistercoris</name>
    <dbReference type="NCBI Taxonomy" id="2785916"/>
    <lineage>
        <taxon>Bacteria</taxon>
        <taxon>Bacillati</taxon>
        <taxon>Actinomycetota</taxon>
        <taxon>Actinomycetes</taxon>
        <taxon>Mycobacteriales</taxon>
        <taxon>Nocardiaceae</taxon>
        <taxon>Nocardia</taxon>
    </lineage>
</organism>
<keyword evidence="3" id="KW-1185">Reference proteome</keyword>
<evidence type="ECO:0000313" key="2">
    <source>
        <dbReference type="EMBL" id="MBH0781721.1"/>
    </source>
</evidence>
<dbReference type="Proteomes" id="UP000655751">
    <property type="component" value="Unassembled WGS sequence"/>
</dbReference>
<keyword evidence="1" id="KW-0472">Membrane</keyword>
<evidence type="ECO:0000256" key="1">
    <source>
        <dbReference type="SAM" id="Phobius"/>
    </source>
</evidence>
<name>A0A931IHW6_9NOCA</name>
<dbReference type="EMBL" id="JADMLG010000028">
    <property type="protein sequence ID" value="MBH0781721.1"/>
    <property type="molecule type" value="Genomic_DNA"/>
</dbReference>
<feature type="transmembrane region" description="Helical" evidence="1">
    <location>
        <begin position="5"/>
        <end position="24"/>
    </location>
</feature>
<reference evidence="2" key="1">
    <citation type="submission" date="2020-11" db="EMBL/GenBank/DDBJ databases">
        <title>Nocardia NEAU-351.nov., a novel actinomycete isolated from the cow dung.</title>
        <authorList>
            <person name="Zhang X."/>
        </authorList>
    </citation>
    <scope>NUCLEOTIDE SEQUENCE</scope>
    <source>
        <strain evidence="2">NEAU-351</strain>
    </source>
</reference>
<proteinExistence type="predicted"/>
<feature type="transmembrane region" description="Helical" evidence="1">
    <location>
        <begin position="155"/>
        <end position="179"/>
    </location>
</feature>
<evidence type="ECO:0000313" key="3">
    <source>
        <dbReference type="Proteomes" id="UP000655751"/>
    </source>
</evidence>
<dbReference type="RefSeq" id="WP_196154004.1">
    <property type="nucleotide sequence ID" value="NZ_JADMLG010000028.1"/>
</dbReference>
<protein>
    <submittedName>
        <fullName evidence="2">Uncharacterized protein</fullName>
    </submittedName>
</protein>
<keyword evidence="1" id="KW-1133">Transmembrane helix</keyword>
<gene>
    <name evidence="2" type="ORF">IT779_36150</name>
</gene>
<dbReference type="AlphaFoldDB" id="A0A931IHW6"/>
<comment type="caution">
    <text evidence="2">The sequence shown here is derived from an EMBL/GenBank/DDBJ whole genome shotgun (WGS) entry which is preliminary data.</text>
</comment>
<sequence>MNATLLHFSIVVAVVFLVNLMPAFGPPNSLVLVMFRLNWQLDPIALVVAGALTSGAGRYVLAAATRRLRGHLGTRRQAGLQAANDYLTGHRGRSLAGLGLFLVSPLPSAQMFEAAGLMGIPLVPVTVAHVLGRLVSFTLYMSATGVAERNLDAELISTLTSPLGITLQIVLLIGVVLLARIDWTKYLPTANTNPQTTPENAVAHGKKLRCNGFNRRPGRCRETHSPG</sequence>
<keyword evidence="1" id="KW-0812">Transmembrane</keyword>